<sequence length="61" mass="7181">MEQTMEQFLLEELNLANESHTRLFNLLESYMEFVAGVGLQDEFNAYLARKVQKKQAENELK</sequence>
<name>A0A7I8DCC5_9BACL</name>
<accession>A0A7I8DCC5</accession>
<evidence type="ECO:0000313" key="2">
    <source>
        <dbReference type="Proteomes" id="UP000593802"/>
    </source>
</evidence>
<dbReference type="RefSeq" id="WP_200757944.1">
    <property type="nucleotide sequence ID" value="NZ_AP023366.1"/>
</dbReference>
<gene>
    <name evidence="1" type="ORF">skT53_26620</name>
</gene>
<dbReference type="Proteomes" id="UP000593802">
    <property type="component" value="Chromosome"/>
</dbReference>
<dbReference type="KEGG" id="eff:skT53_26620"/>
<protein>
    <submittedName>
        <fullName evidence="1">Uncharacterized protein</fullName>
    </submittedName>
</protein>
<keyword evidence="2" id="KW-1185">Reference proteome</keyword>
<dbReference type="AlphaFoldDB" id="A0A7I8DCC5"/>
<evidence type="ECO:0000313" key="1">
    <source>
        <dbReference type="EMBL" id="BCJ87677.1"/>
    </source>
</evidence>
<reference evidence="1 2" key="1">
    <citation type="submission" date="2020-08" db="EMBL/GenBank/DDBJ databases">
        <title>Complete Genome Sequence of Effusibacillus dendaii Strain skT53, Isolated from Farmland soil.</title>
        <authorList>
            <person name="Konishi T."/>
            <person name="Kawasaki H."/>
        </authorList>
    </citation>
    <scope>NUCLEOTIDE SEQUENCE [LARGE SCALE GENOMIC DNA]</scope>
    <source>
        <strain evidence="2">skT53</strain>
    </source>
</reference>
<proteinExistence type="predicted"/>
<dbReference type="EMBL" id="AP023366">
    <property type="protein sequence ID" value="BCJ87677.1"/>
    <property type="molecule type" value="Genomic_DNA"/>
</dbReference>
<organism evidence="1 2">
    <name type="scientific">Effusibacillus dendaii</name>
    <dbReference type="NCBI Taxonomy" id="2743772"/>
    <lineage>
        <taxon>Bacteria</taxon>
        <taxon>Bacillati</taxon>
        <taxon>Bacillota</taxon>
        <taxon>Bacilli</taxon>
        <taxon>Bacillales</taxon>
        <taxon>Alicyclobacillaceae</taxon>
        <taxon>Effusibacillus</taxon>
    </lineage>
</organism>